<evidence type="ECO:0000256" key="3">
    <source>
        <dbReference type="ARBA" id="ARBA00022946"/>
    </source>
</evidence>
<dbReference type="InterPro" id="IPR052473">
    <property type="entry name" value="mtLSU_mL53"/>
</dbReference>
<evidence type="ECO:0000256" key="7">
    <source>
        <dbReference type="ARBA" id="ARBA00035180"/>
    </source>
</evidence>
<evidence type="ECO:0000256" key="6">
    <source>
        <dbReference type="ARBA" id="ARBA00023274"/>
    </source>
</evidence>
<dbReference type="Pfam" id="PF10780">
    <property type="entry name" value="MRP_L53"/>
    <property type="match status" value="1"/>
</dbReference>
<keyword evidence="6" id="KW-0687">Ribonucleoprotein</keyword>
<feature type="region of interest" description="Disordered" evidence="9">
    <location>
        <begin position="111"/>
        <end position="131"/>
    </location>
</feature>
<evidence type="ECO:0000256" key="5">
    <source>
        <dbReference type="ARBA" id="ARBA00023128"/>
    </source>
</evidence>
<name>A0A8B6FM46_MYTGA</name>
<keyword evidence="11" id="KW-1185">Reference proteome</keyword>
<evidence type="ECO:0000256" key="4">
    <source>
        <dbReference type="ARBA" id="ARBA00022980"/>
    </source>
</evidence>
<keyword evidence="3" id="KW-0809">Transit peptide</keyword>
<dbReference type="Proteomes" id="UP000596742">
    <property type="component" value="Unassembled WGS sequence"/>
</dbReference>
<dbReference type="PANTHER" id="PTHR33618">
    <property type="entry name" value="39S RIBOSOMAL PROTEIN L53, MITOCHONDRIAL"/>
    <property type="match status" value="1"/>
</dbReference>
<comment type="subcellular location">
    <subcellularLocation>
        <location evidence="1">Mitochondrion</location>
    </subcellularLocation>
</comment>
<reference evidence="10" key="1">
    <citation type="submission" date="2018-11" db="EMBL/GenBank/DDBJ databases">
        <authorList>
            <person name="Alioto T."/>
            <person name="Alioto T."/>
        </authorList>
    </citation>
    <scope>NUCLEOTIDE SEQUENCE</scope>
</reference>
<comment type="caution">
    <text evidence="10">The sequence shown here is derived from an EMBL/GenBank/DDBJ whole genome shotgun (WGS) entry which is preliminary data.</text>
</comment>
<dbReference type="EMBL" id="UYJE01007161">
    <property type="protein sequence ID" value="VDI52266.1"/>
    <property type="molecule type" value="Genomic_DNA"/>
</dbReference>
<organism evidence="10 11">
    <name type="scientific">Mytilus galloprovincialis</name>
    <name type="common">Mediterranean mussel</name>
    <dbReference type="NCBI Taxonomy" id="29158"/>
    <lineage>
        <taxon>Eukaryota</taxon>
        <taxon>Metazoa</taxon>
        <taxon>Spiralia</taxon>
        <taxon>Lophotrochozoa</taxon>
        <taxon>Mollusca</taxon>
        <taxon>Bivalvia</taxon>
        <taxon>Autobranchia</taxon>
        <taxon>Pteriomorphia</taxon>
        <taxon>Mytilida</taxon>
        <taxon>Mytiloidea</taxon>
        <taxon>Mytilidae</taxon>
        <taxon>Mytilinae</taxon>
        <taxon>Mytilus</taxon>
    </lineage>
</organism>
<protein>
    <recommendedName>
        <fullName evidence="7">Large ribosomal subunit protein mL53</fullName>
    </recommendedName>
    <alternativeName>
        <fullName evidence="8">39S ribosomal protein L53, mitochondrial</fullName>
    </alternativeName>
</protein>
<comment type="similarity">
    <text evidence="2">Belongs to the mitochondrion-specific ribosomal protein mL53 family.</text>
</comment>
<dbReference type="Gene3D" id="3.40.30.10">
    <property type="entry name" value="Glutaredoxin"/>
    <property type="match status" value="1"/>
</dbReference>
<evidence type="ECO:0000313" key="10">
    <source>
        <dbReference type="EMBL" id="VDI52266.1"/>
    </source>
</evidence>
<proteinExistence type="inferred from homology"/>
<dbReference type="PANTHER" id="PTHR33618:SF1">
    <property type="entry name" value="LARGE RIBOSOMAL SUBUNIT PROTEIN ML53"/>
    <property type="match status" value="1"/>
</dbReference>
<dbReference type="InterPro" id="IPR019716">
    <property type="entry name" value="Ribosomal_mL53"/>
</dbReference>
<evidence type="ECO:0000256" key="8">
    <source>
        <dbReference type="ARBA" id="ARBA00042721"/>
    </source>
</evidence>
<evidence type="ECO:0000313" key="11">
    <source>
        <dbReference type="Proteomes" id="UP000596742"/>
    </source>
</evidence>
<dbReference type="OrthoDB" id="6618793at2759"/>
<evidence type="ECO:0000256" key="1">
    <source>
        <dbReference type="ARBA" id="ARBA00004173"/>
    </source>
</evidence>
<accession>A0A8B6FM46</accession>
<dbReference type="AlphaFoldDB" id="A0A8B6FM46"/>
<keyword evidence="4 10" id="KW-0689">Ribosomal protein</keyword>
<gene>
    <name evidence="10" type="ORF">MGAL_10B078386</name>
</gene>
<dbReference type="GO" id="GO:0005762">
    <property type="term" value="C:mitochondrial large ribosomal subunit"/>
    <property type="evidence" value="ECO:0007669"/>
    <property type="project" value="TreeGrafter"/>
</dbReference>
<evidence type="ECO:0000256" key="2">
    <source>
        <dbReference type="ARBA" id="ARBA00005557"/>
    </source>
</evidence>
<keyword evidence="5" id="KW-0496">Mitochondrion</keyword>
<sequence>MAGFSRAGYSRVINPMKKTLEAFHLRSMKSIKFTFDPYHPNVRSMRECLFLIKQARILKTNLNCATKVDVKSNRCDPEINIAFIDDHKVKFKTSELTTLDILQRLHEFSDEKDPKKNEKVVVMTKAKKRSK</sequence>
<evidence type="ECO:0000256" key="9">
    <source>
        <dbReference type="SAM" id="MobiDB-lite"/>
    </source>
</evidence>